<sequence length="389" mass="43626">MTDDKKLDDDKKVNKSESVPASPTPKKAPTPSSKKPNTPKKNDDNEPNKPAKRLAIAAVIISLLTAGTGFYYFNQQNQILQQQLSAVSGRLKTAQQTINTQLQDTQQTAAQTANEAVNRTEVLIGQQQKSIESLQLAISDVKGRRPNDWLLAEADYLVKLAGRKLFLEHDLVTATKLMEAADQRIATLNDPSLVPLRQAMANDITELRSLPLLDKDGVALQLIALQEQVDKLPLANAILPEATEEAKKHVSSDIQDWKTNLSTSLENFAEHFITFRVRDGSAVPLLSPQQHFYLRENIKAKLETAIKATYSEQEEIYRKSLLVALEWSQTYLDQDAQSVNEFESTLDKLSKVKVDLEYPAKLETNQLIADIIRERLRREVTTIVTEESK</sequence>
<feature type="compositionally biased region" description="Basic and acidic residues" evidence="1">
    <location>
        <begin position="1"/>
        <end position="15"/>
    </location>
</feature>
<evidence type="ECO:0000256" key="2">
    <source>
        <dbReference type="SAM" id="Phobius"/>
    </source>
</evidence>
<evidence type="ECO:0000256" key="1">
    <source>
        <dbReference type="SAM" id="MobiDB-lite"/>
    </source>
</evidence>
<dbReference type="PANTHER" id="PTHR38043:SF1">
    <property type="entry name" value="PROTEIN HEMX"/>
    <property type="match status" value="1"/>
</dbReference>
<dbReference type="RefSeq" id="WP_141345530.1">
    <property type="nucleotide sequence ID" value="NZ_BJLF01000009.1"/>
</dbReference>
<name>A0A4Y3HW23_9VIBR</name>
<keyword evidence="2" id="KW-0812">Transmembrane</keyword>
<dbReference type="EMBL" id="BJLF01000009">
    <property type="protein sequence ID" value="GEA51205.1"/>
    <property type="molecule type" value="Genomic_DNA"/>
</dbReference>
<dbReference type="Pfam" id="PF04375">
    <property type="entry name" value="HemX"/>
    <property type="match status" value="1"/>
</dbReference>
<gene>
    <name evidence="3" type="ORF">VIN01S_20090</name>
</gene>
<accession>A0A4Y3HW23</accession>
<feature type="compositionally biased region" description="Basic and acidic residues" evidence="1">
    <location>
        <begin position="40"/>
        <end position="49"/>
    </location>
</feature>
<evidence type="ECO:0000313" key="4">
    <source>
        <dbReference type="Proteomes" id="UP000318717"/>
    </source>
</evidence>
<dbReference type="AlphaFoldDB" id="A0A4Y3HW23"/>
<comment type="caution">
    <text evidence="3">The sequence shown here is derived from an EMBL/GenBank/DDBJ whole genome shotgun (WGS) entry which is preliminary data.</text>
</comment>
<dbReference type="Proteomes" id="UP000318717">
    <property type="component" value="Unassembled WGS sequence"/>
</dbReference>
<feature type="region of interest" description="Disordered" evidence="1">
    <location>
        <begin position="1"/>
        <end position="49"/>
    </location>
</feature>
<keyword evidence="2" id="KW-0472">Membrane</keyword>
<proteinExistence type="predicted"/>
<reference evidence="3 4" key="1">
    <citation type="submission" date="2019-06" db="EMBL/GenBank/DDBJ databases">
        <title>Whole genome shotgun sequence of Vibrio inusitatus NBRC 102082.</title>
        <authorList>
            <person name="Hosoyama A."/>
            <person name="Uohara A."/>
            <person name="Ohji S."/>
            <person name="Ichikawa N."/>
        </authorList>
    </citation>
    <scope>NUCLEOTIDE SEQUENCE [LARGE SCALE GENOMIC DNA]</scope>
    <source>
        <strain evidence="3 4">NBRC 102082</strain>
    </source>
</reference>
<keyword evidence="4" id="KW-1185">Reference proteome</keyword>
<evidence type="ECO:0000313" key="3">
    <source>
        <dbReference type="EMBL" id="GEA51205.1"/>
    </source>
</evidence>
<dbReference type="InterPro" id="IPR007470">
    <property type="entry name" value="HemX"/>
</dbReference>
<dbReference type="OrthoDB" id="5739852at2"/>
<protein>
    <submittedName>
        <fullName evidence="3">Heme biosynthesis operon protein HemX</fullName>
    </submittedName>
</protein>
<feature type="transmembrane region" description="Helical" evidence="2">
    <location>
        <begin position="54"/>
        <end position="73"/>
    </location>
</feature>
<organism evidence="3 4">
    <name type="scientific">Vibrio inusitatus NBRC 102082</name>
    <dbReference type="NCBI Taxonomy" id="1219070"/>
    <lineage>
        <taxon>Bacteria</taxon>
        <taxon>Pseudomonadati</taxon>
        <taxon>Pseudomonadota</taxon>
        <taxon>Gammaproteobacteria</taxon>
        <taxon>Vibrionales</taxon>
        <taxon>Vibrionaceae</taxon>
        <taxon>Vibrio</taxon>
    </lineage>
</organism>
<keyword evidence="2" id="KW-1133">Transmembrane helix</keyword>
<dbReference type="PANTHER" id="PTHR38043">
    <property type="entry name" value="PROTEIN HEMX"/>
    <property type="match status" value="1"/>
</dbReference>